<dbReference type="AlphaFoldDB" id="A0AAV8VDT4"/>
<gene>
    <name evidence="1" type="ORF">NQ315_017321</name>
</gene>
<comment type="caution">
    <text evidence="1">The sequence shown here is derived from an EMBL/GenBank/DDBJ whole genome shotgun (WGS) entry which is preliminary data.</text>
</comment>
<dbReference type="Proteomes" id="UP001159042">
    <property type="component" value="Unassembled WGS sequence"/>
</dbReference>
<organism evidence="1 2">
    <name type="scientific">Exocentrus adspersus</name>
    <dbReference type="NCBI Taxonomy" id="1586481"/>
    <lineage>
        <taxon>Eukaryota</taxon>
        <taxon>Metazoa</taxon>
        <taxon>Ecdysozoa</taxon>
        <taxon>Arthropoda</taxon>
        <taxon>Hexapoda</taxon>
        <taxon>Insecta</taxon>
        <taxon>Pterygota</taxon>
        <taxon>Neoptera</taxon>
        <taxon>Endopterygota</taxon>
        <taxon>Coleoptera</taxon>
        <taxon>Polyphaga</taxon>
        <taxon>Cucujiformia</taxon>
        <taxon>Chrysomeloidea</taxon>
        <taxon>Cerambycidae</taxon>
        <taxon>Lamiinae</taxon>
        <taxon>Acanthocinini</taxon>
        <taxon>Exocentrus</taxon>
    </lineage>
</organism>
<reference evidence="1 2" key="1">
    <citation type="journal article" date="2023" name="Insect Mol. Biol.">
        <title>Genome sequencing provides insights into the evolution of gene families encoding plant cell wall-degrading enzymes in longhorned beetles.</title>
        <authorList>
            <person name="Shin N.R."/>
            <person name="Okamura Y."/>
            <person name="Kirsch R."/>
            <person name="Pauchet Y."/>
        </authorList>
    </citation>
    <scope>NUCLEOTIDE SEQUENCE [LARGE SCALE GENOMIC DNA]</scope>
    <source>
        <strain evidence="1">EAD_L_NR</strain>
    </source>
</reference>
<accession>A0AAV8VDT4</accession>
<evidence type="ECO:0000313" key="2">
    <source>
        <dbReference type="Proteomes" id="UP001159042"/>
    </source>
</evidence>
<keyword evidence="2" id="KW-1185">Reference proteome</keyword>
<evidence type="ECO:0000313" key="1">
    <source>
        <dbReference type="EMBL" id="KAJ8912288.1"/>
    </source>
</evidence>
<protein>
    <submittedName>
        <fullName evidence="1">Uncharacterized protein</fullName>
    </submittedName>
</protein>
<sequence>MLVKNPCGDELDTQKKGFQDTILKEEIQLWKKQKEYERLKKLHEQREIRLIDVRKLLTQTPSIHNFQVREMLNNYWPWGRGTDAKPRGLRNLRLEELFPNKDYQKAKRFVGTWDLERGGGGAPVVNNGRKVTRTREDPILRFQFGSKDLRRCVDNTLRYKTSKEKQLEYKKQLGETILT</sequence>
<proteinExistence type="predicted"/>
<name>A0AAV8VDT4_9CUCU</name>
<dbReference type="EMBL" id="JANEYG010000134">
    <property type="protein sequence ID" value="KAJ8912288.1"/>
    <property type="molecule type" value="Genomic_DNA"/>
</dbReference>